<evidence type="ECO:0000313" key="2">
    <source>
        <dbReference type="EMBL" id="MRV72255.1"/>
    </source>
</evidence>
<organism evidence="2 3">
    <name type="scientific">Pseudoduganella rivuli</name>
    <dbReference type="NCBI Taxonomy" id="2666085"/>
    <lineage>
        <taxon>Bacteria</taxon>
        <taxon>Pseudomonadati</taxon>
        <taxon>Pseudomonadota</taxon>
        <taxon>Betaproteobacteria</taxon>
        <taxon>Burkholderiales</taxon>
        <taxon>Oxalobacteraceae</taxon>
        <taxon>Telluria group</taxon>
        <taxon>Pseudoduganella</taxon>
    </lineage>
</organism>
<dbReference type="AlphaFoldDB" id="A0A7X2LRA9"/>
<dbReference type="Proteomes" id="UP000446768">
    <property type="component" value="Unassembled WGS sequence"/>
</dbReference>
<name>A0A7X2LRA9_9BURK</name>
<evidence type="ECO:0000256" key="1">
    <source>
        <dbReference type="SAM" id="MobiDB-lite"/>
    </source>
</evidence>
<comment type="caution">
    <text evidence="2">The sequence shown here is derived from an EMBL/GenBank/DDBJ whole genome shotgun (WGS) entry which is preliminary data.</text>
</comment>
<feature type="region of interest" description="Disordered" evidence="1">
    <location>
        <begin position="166"/>
        <end position="188"/>
    </location>
</feature>
<evidence type="ECO:0000313" key="3">
    <source>
        <dbReference type="Proteomes" id="UP000446768"/>
    </source>
</evidence>
<accession>A0A7X2LRA9</accession>
<gene>
    <name evidence="2" type="ORF">GJ700_11070</name>
</gene>
<protein>
    <submittedName>
        <fullName evidence="2">Uncharacterized protein</fullName>
    </submittedName>
</protein>
<feature type="compositionally biased region" description="Basic and acidic residues" evidence="1">
    <location>
        <begin position="166"/>
        <end position="175"/>
    </location>
</feature>
<dbReference type="EMBL" id="WKJJ01000006">
    <property type="protein sequence ID" value="MRV72255.1"/>
    <property type="molecule type" value="Genomic_DNA"/>
</dbReference>
<keyword evidence="3" id="KW-1185">Reference proteome</keyword>
<reference evidence="2 3" key="1">
    <citation type="submission" date="2019-11" db="EMBL/GenBank/DDBJ databases">
        <title>Novel species isolated from a subtropical stream in China.</title>
        <authorList>
            <person name="Lu H."/>
        </authorList>
    </citation>
    <scope>NUCLEOTIDE SEQUENCE [LARGE SCALE GENOMIC DNA]</scope>
    <source>
        <strain evidence="2 3">FT92W</strain>
    </source>
</reference>
<proteinExistence type="predicted"/>
<dbReference type="RefSeq" id="WP_154373635.1">
    <property type="nucleotide sequence ID" value="NZ_WKJJ01000006.1"/>
</dbReference>
<sequence length="188" mass="21326">MRPHPVNLTIWDRLLKLRRLEQRLAAAGLPAALARLPYWLFSLQYCWEMESKIVRIRRIGGRIQAWHDSMQRRCTRDGAEIELVDVGMAMRDDIEATKRSLADLRDICIDVTRLFGGVGYSSRRLMRLQENFVALLDQSYDTASALQAMLHEHDARALTLLRALHDSGRDPEPRGGADYGSGATPDPA</sequence>